<evidence type="ECO:0008006" key="4">
    <source>
        <dbReference type="Google" id="ProtNLM"/>
    </source>
</evidence>
<feature type="signal peptide" evidence="1">
    <location>
        <begin position="1"/>
        <end position="22"/>
    </location>
</feature>
<name>A0A1B0BVK6_9MUSC</name>
<evidence type="ECO:0000313" key="2">
    <source>
        <dbReference type="EnsemblMetazoa" id="GPPI041864-PA"/>
    </source>
</evidence>
<dbReference type="VEuPathDB" id="VectorBase:GPPI041864"/>
<proteinExistence type="predicted"/>
<reference evidence="2" key="2">
    <citation type="submission" date="2020-05" db="UniProtKB">
        <authorList>
            <consortium name="EnsemblMetazoa"/>
        </authorList>
    </citation>
    <scope>IDENTIFICATION</scope>
    <source>
        <strain evidence="2">IAEA</strain>
    </source>
</reference>
<evidence type="ECO:0000256" key="1">
    <source>
        <dbReference type="SAM" id="SignalP"/>
    </source>
</evidence>
<evidence type="ECO:0000313" key="3">
    <source>
        <dbReference type="Proteomes" id="UP000092460"/>
    </source>
</evidence>
<keyword evidence="1" id="KW-0732">Signal</keyword>
<dbReference type="AlphaFoldDB" id="A0A1B0BVK6"/>
<sequence length="211" mass="24901">MSYLTLTFLGIVLVTQSYFVTSKPWPVDDQKFDINNKLYKGTLAKFVNFATQWGERYGKVLDRVVEDLEAEGKGRQNADEVEHLKEIADLSKHLKAGSDDETLRKIMDLDEEESGIKQLMEKYSDLDHVLALVYKDGKDTVTDFYKNLLKFFDGFNKALEEFTKNMSEEEKAQHKHFLEWFKKYEEVKEKYDILEQSRLFLDFFKFFNPNV</sequence>
<accession>A0A1B0BVK6</accession>
<dbReference type="EMBL" id="JXJN01021339">
    <property type="status" value="NOT_ANNOTATED_CDS"/>
    <property type="molecule type" value="Genomic_DNA"/>
</dbReference>
<reference evidence="3" key="1">
    <citation type="submission" date="2015-01" db="EMBL/GenBank/DDBJ databases">
        <authorList>
            <person name="Aksoy S."/>
            <person name="Warren W."/>
            <person name="Wilson R.K."/>
        </authorList>
    </citation>
    <scope>NUCLEOTIDE SEQUENCE [LARGE SCALE GENOMIC DNA]</scope>
    <source>
        <strain evidence="3">IAEA</strain>
    </source>
</reference>
<keyword evidence="3" id="KW-1185">Reference proteome</keyword>
<protein>
    <recommendedName>
        <fullName evidence="4">Cathepsin propeptide inhibitor domain-containing protein</fullName>
    </recommendedName>
</protein>
<dbReference type="Proteomes" id="UP000092460">
    <property type="component" value="Unassembled WGS sequence"/>
</dbReference>
<dbReference type="EnsemblMetazoa" id="GPPI041864-RA">
    <property type="protein sequence ID" value="GPPI041864-PA"/>
    <property type="gene ID" value="GPPI041864"/>
</dbReference>
<organism evidence="2 3">
    <name type="scientific">Glossina palpalis gambiensis</name>
    <dbReference type="NCBI Taxonomy" id="67801"/>
    <lineage>
        <taxon>Eukaryota</taxon>
        <taxon>Metazoa</taxon>
        <taxon>Ecdysozoa</taxon>
        <taxon>Arthropoda</taxon>
        <taxon>Hexapoda</taxon>
        <taxon>Insecta</taxon>
        <taxon>Pterygota</taxon>
        <taxon>Neoptera</taxon>
        <taxon>Endopterygota</taxon>
        <taxon>Diptera</taxon>
        <taxon>Brachycera</taxon>
        <taxon>Muscomorpha</taxon>
        <taxon>Hippoboscoidea</taxon>
        <taxon>Glossinidae</taxon>
        <taxon>Glossina</taxon>
    </lineage>
</organism>
<feature type="chain" id="PRO_5008405253" description="Cathepsin propeptide inhibitor domain-containing protein" evidence="1">
    <location>
        <begin position="23"/>
        <end position="211"/>
    </location>
</feature>